<gene>
    <name evidence="2" type="ORF">SDC9_49351</name>
</gene>
<keyword evidence="1" id="KW-1133">Transmembrane helix</keyword>
<evidence type="ECO:0000313" key="2">
    <source>
        <dbReference type="EMBL" id="MPM03091.1"/>
    </source>
</evidence>
<feature type="transmembrane region" description="Helical" evidence="1">
    <location>
        <begin position="6"/>
        <end position="27"/>
    </location>
</feature>
<dbReference type="EMBL" id="VSSQ01000923">
    <property type="protein sequence ID" value="MPM03091.1"/>
    <property type="molecule type" value="Genomic_DNA"/>
</dbReference>
<organism evidence="2">
    <name type="scientific">bioreactor metagenome</name>
    <dbReference type="NCBI Taxonomy" id="1076179"/>
    <lineage>
        <taxon>unclassified sequences</taxon>
        <taxon>metagenomes</taxon>
        <taxon>ecological metagenomes</taxon>
    </lineage>
</organism>
<protein>
    <submittedName>
        <fullName evidence="2">Uncharacterized protein</fullName>
    </submittedName>
</protein>
<sequence length="110" mass="12715">MNLFLYLIIQLIIHLWLLIKYPIIIICKFSKMIIPYYSIILQEKRLLLREAFKISDLFYWNNFINIPPYCASIGPNTSETTVISFIRMFIEGPEVSLNGSPTVSPTTAAL</sequence>
<name>A0A644WHZ0_9ZZZZ</name>
<reference evidence="2" key="1">
    <citation type="submission" date="2019-08" db="EMBL/GenBank/DDBJ databases">
        <authorList>
            <person name="Kucharzyk K."/>
            <person name="Murdoch R.W."/>
            <person name="Higgins S."/>
            <person name="Loffler F."/>
        </authorList>
    </citation>
    <scope>NUCLEOTIDE SEQUENCE</scope>
</reference>
<accession>A0A644WHZ0</accession>
<comment type="caution">
    <text evidence="2">The sequence shown here is derived from an EMBL/GenBank/DDBJ whole genome shotgun (WGS) entry which is preliminary data.</text>
</comment>
<proteinExistence type="predicted"/>
<keyword evidence="1" id="KW-0472">Membrane</keyword>
<evidence type="ECO:0000256" key="1">
    <source>
        <dbReference type="SAM" id="Phobius"/>
    </source>
</evidence>
<dbReference type="AlphaFoldDB" id="A0A644WHZ0"/>
<keyword evidence="1" id="KW-0812">Transmembrane</keyword>